<dbReference type="InterPro" id="IPR027417">
    <property type="entry name" value="P-loop_NTPase"/>
</dbReference>
<evidence type="ECO:0000256" key="1">
    <source>
        <dbReference type="ARBA" id="ARBA00004245"/>
    </source>
</evidence>
<keyword evidence="2" id="KW-0963">Cytoplasm</keyword>
<dbReference type="GO" id="GO:0007018">
    <property type="term" value="P:microtubule-based movement"/>
    <property type="evidence" value="ECO:0007669"/>
    <property type="project" value="InterPro"/>
</dbReference>
<keyword evidence="3 7" id="KW-0547">Nucleotide-binding</keyword>
<dbReference type="Pfam" id="PF00225">
    <property type="entry name" value="Kinesin"/>
    <property type="match status" value="2"/>
</dbReference>
<keyword evidence="7" id="KW-0505">Motor protein</keyword>
<evidence type="ECO:0000256" key="9">
    <source>
        <dbReference type="SAM" id="MobiDB-lite"/>
    </source>
</evidence>
<comment type="similarity">
    <text evidence="7">Belongs to the TRAFAC class myosin-kinesin ATPase superfamily. Kinesin family.</text>
</comment>
<sequence>MEINIETAVRVCPVPFDNNICVQSNTLNNTIELPHNQSFPVNYALPSDCCQSTVFNSVASPLVNYLLEGCDVSVVTFGQSGTGKSYTILGPGFHFASSESEYGIIPRFIREVFSKVSQRKDRNTSLHITWSQIVGETVQDLIGGGSVECPDVLDAFQLLQLGLSNLAPKCAHTLFTLTLEQQWSMEGAIQHRISTASFADLAGSEKIILYDNQGMLQSYPTDPGLQALQRCIAIMSDIYTPMFNNVNNLIPYTQSVLTTLLKDSFGGRAKTVLICCVSPLLQDYSETVYSLNLGVRAQMIKNIVTVNSYTTAVANEANQEGQVMDVFGLQFAANQLLKLVGNAEELFQRLISNGTLSRTEMEQVSQWLMLKQECEECLSEDSEPSHRSLERIEEEIEDSENNSESSDEGSEPVADSALHDKLDSLMDAFKSQTDKMISKAIAADDFIVSFTKDSIGSNNLNRMRGARGRRASIHSAEDLTTSMSINSSKVSQEEDANQLQPDAPLTLDAMKKMLKQISASIQGHQRQIANLEKTIQEKENFMKQIEKHKDTKSNAHMNIQQKCQRLKKHVETAQEKVTQAQIHKNTYLEEHYKSELVAVEEKLQSSTALEESLKNITEDGSRKLMELVNSLKASKKQLEKLKKHKSEEEKRRVLYENQIKEEKKKADSIAKSGEITQSKERTVVLLNPEAAEAATMHSSFSISNEDLEFLRHEIRNLRKTRDYLLEQKCSINQGGGGGNGGGKKLLTELEERQIFQFEEAIEAIDLAIEYKNEVLCGHQPLVEQQIEKAEAEQGDRMLMDRLMHLSKNEMRVLLHKYFEKIVDLRSSGKKLEMQLVDVENQNENLLYRVQNLSHTLQQNRLETERRVVSLQQQHEDKIHIVMTHLASDGADHRNLHRVLTDKKGFPLKIGGGGGSSKGEKSSAGTLLTRITQITKPDILMRPLQSAPQARITRNKNKLFLQQTQK</sequence>
<accession>A0A9P0BCK2</accession>
<organism evidence="11 12">
    <name type="scientific">Brassicogethes aeneus</name>
    <name type="common">Rape pollen beetle</name>
    <name type="synonym">Meligethes aeneus</name>
    <dbReference type="NCBI Taxonomy" id="1431903"/>
    <lineage>
        <taxon>Eukaryota</taxon>
        <taxon>Metazoa</taxon>
        <taxon>Ecdysozoa</taxon>
        <taxon>Arthropoda</taxon>
        <taxon>Hexapoda</taxon>
        <taxon>Insecta</taxon>
        <taxon>Pterygota</taxon>
        <taxon>Neoptera</taxon>
        <taxon>Endopterygota</taxon>
        <taxon>Coleoptera</taxon>
        <taxon>Polyphaga</taxon>
        <taxon>Cucujiformia</taxon>
        <taxon>Nitidulidae</taxon>
        <taxon>Meligethinae</taxon>
        <taxon>Brassicogethes</taxon>
    </lineage>
</organism>
<evidence type="ECO:0000256" key="4">
    <source>
        <dbReference type="ARBA" id="ARBA00022840"/>
    </source>
</evidence>
<dbReference type="AlphaFoldDB" id="A0A9P0BCK2"/>
<dbReference type="GO" id="GO:0005524">
    <property type="term" value="F:ATP binding"/>
    <property type="evidence" value="ECO:0007669"/>
    <property type="project" value="UniProtKB-UniRule"/>
</dbReference>
<feature type="region of interest" description="Disordered" evidence="9">
    <location>
        <begin position="379"/>
        <end position="415"/>
    </location>
</feature>
<dbReference type="Proteomes" id="UP001154078">
    <property type="component" value="Chromosome 7"/>
</dbReference>
<comment type="subcellular location">
    <subcellularLocation>
        <location evidence="1">Cytoplasm</location>
        <location evidence="1">Cytoskeleton</location>
    </subcellularLocation>
</comment>
<dbReference type="GO" id="GO:0007052">
    <property type="term" value="P:mitotic spindle organization"/>
    <property type="evidence" value="ECO:0007669"/>
    <property type="project" value="TreeGrafter"/>
</dbReference>
<dbReference type="OrthoDB" id="540783at2759"/>
<protein>
    <recommendedName>
        <fullName evidence="10">Kinesin motor domain-containing protein</fullName>
    </recommendedName>
</protein>
<evidence type="ECO:0000313" key="11">
    <source>
        <dbReference type="EMBL" id="CAH0560213.1"/>
    </source>
</evidence>
<keyword evidence="5 8" id="KW-0175">Coiled coil</keyword>
<reference evidence="11" key="1">
    <citation type="submission" date="2021-12" db="EMBL/GenBank/DDBJ databases">
        <authorList>
            <person name="King R."/>
        </authorList>
    </citation>
    <scope>NUCLEOTIDE SEQUENCE</scope>
</reference>
<keyword evidence="4 7" id="KW-0067">ATP-binding</keyword>
<dbReference type="SUPFAM" id="SSF52540">
    <property type="entry name" value="P-loop containing nucleoside triphosphate hydrolases"/>
    <property type="match status" value="1"/>
</dbReference>
<dbReference type="InterPro" id="IPR001752">
    <property type="entry name" value="Kinesin_motor_dom"/>
</dbReference>
<dbReference type="PANTHER" id="PTHR47969">
    <property type="entry name" value="CHROMOSOME-ASSOCIATED KINESIN KIF4A-RELATED"/>
    <property type="match status" value="1"/>
</dbReference>
<evidence type="ECO:0000256" key="2">
    <source>
        <dbReference type="ARBA" id="ARBA00022490"/>
    </source>
</evidence>
<feature type="coiled-coil region" evidence="8">
    <location>
        <begin position="507"/>
        <end position="583"/>
    </location>
</feature>
<gene>
    <name evidence="11" type="ORF">MELIAE_LOCUS10002</name>
</gene>
<keyword evidence="12" id="KW-1185">Reference proteome</keyword>
<dbReference type="GO" id="GO:0051231">
    <property type="term" value="P:spindle elongation"/>
    <property type="evidence" value="ECO:0007669"/>
    <property type="project" value="TreeGrafter"/>
</dbReference>
<feature type="binding site" evidence="7">
    <location>
        <begin position="78"/>
        <end position="85"/>
    </location>
    <ligand>
        <name>ATP</name>
        <dbReference type="ChEBI" id="CHEBI:30616"/>
    </ligand>
</feature>
<keyword evidence="6" id="KW-0206">Cytoskeleton</keyword>
<name>A0A9P0BCK2_BRAAE</name>
<dbReference type="SMART" id="SM00129">
    <property type="entry name" value="KISc"/>
    <property type="match status" value="1"/>
</dbReference>
<evidence type="ECO:0000256" key="5">
    <source>
        <dbReference type="ARBA" id="ARBA00023054"/>
    </source>
</evidence>
<evidence type="ECO:0000256" key="3">
    <source>
        <dbReference type="ARBA" id="ARBA00022741"/>
    </source>
</evidence>
<dbReference type="PRINTS" id="PR00380">
    <property type="entry name" value="KINESINHEAVY"/>
</dbReference>
<dbReference type="PROSITE" id="PS50067">
    <property type="entry name" value="KINESIN_MOTOR_2"/>
    <property type="match status" value="1"/>
</dbReference>
<evidence type="ECO:0000256" key="8">
    <source>
        <dbReference type="SAM" id="Coils"/>
    </source>
</evidence>
<dbReference type="InterPro" id="IPR036961">
    <property type="entry name" value="Kinesin_motor_dom_sf"/>
</dbReference>
<dbReference type="InterPro" id="IPR027640">
    <property type="entry name" value="Kinesin-like_fam"/>
</dbReference>
<evidence type="ECO:0000256" key="6">
    <source>
        <dbReference type="ARBA" id="ARBA00023212"/>
    </source>
</evidence>
<dbReference type="GO" id="GO:0005875">
    <property type="term" value="C:microtubule associated complex"/>
    <property type="evidence" value="ECO:0007669"/>
    <property type="project" value="TreeGrafter"/>
</dbReference>
<evidence type="ECO:0000313" key="12">
    <source>
        <dbReference type="Proteomes" id="UP001154078"/>
    </source>
</evidence>
<evidence type="ECO:0000256" key="7">
    <source>
        <dbReference type="PROSITE-ProRule" id="PRU00283"/>
    </source>
</evidence>
<feature type="domain" description="Kinesin motor" evidence="10">
    <location>
        <begin position="4"/>
        <end position="300"/>
    </location>
</feature>
<feature type="compositionally biased region" description="Acidic residues" evidence="9">
    <location>
        <begin position="392"/>
        <end position="410"/>
    </location>
</feature>
<feature type="coiled-coil region" evidence="8">
    <location>
        <begin position="621"/>
        <end position="665"/>
    </location>
</feature>
<proteinExistence type="inferred from homology"/>
<dbReference type="PANTHER" id="PTHR47969:SF15">
    <property type="entry name" value="CHROMOSOME-ASSOCIATED KINESIN KIF4A-RELATED"/>
    <property type="match status" value="1"/>
</dbReference>
<dbReference type="Gene3D" id="3.40.850.10">
    <property type="entry name" value="Kinesin motor domain"/>
    <property type="match status" value="2"/>
</dbReference>
<dbReference type="EMBL" id="OV121138">
    <property type="protein sequence ID" value="CAH0560213.1"/>
    <property type="molecule type" value="Genomic_DNA"/>
</dbReference>
<evidence type="ECO:0000259" key="10">
    <source>
        <dbReference type="PROSITE" id="PS50067"/>
    </source>
</evidence>
<dbReference type="GO" id="GO:0008017">
    <property type="term" value="F:microtubule binding"/>
    <property type="evidence" value="ECO:0007669"/>
    <property type="project" value="InterPro"/>
</dbReference>
<dbReference type="GO" id="GO:0003777">
    <property type="term" value="F:microtubule motor activity"/>
    <property type="evidence" value="ECO:0007669"/>
    <property type="project" value="InterPro"/>
</dbReference>